<feature type="non-terminal residue" evidence="16">
    <location>
        <position position="1"/>
    </location>
</feature>
<evidence type="ECO:0000256" key="10">
    <source>
        <dbReference type="ARBA" id="ARBA00022786"/>
    </source>
</evidence>
<evidence type="ECO:0000256" key="8">
    <source>
        <dbReference type="ARBA" id="ARBA00022737"/>
    </source>
</evidence>
<proteinExistence type="inferred from homology"/>
<evidence type="ECO:0000256" key="7">
    <source>
        <dbReference type="ARBA" id="ARBA00022728"/>
    </source>
</evidence>
<dbReference type="GO" id="GO:0070534">
    <property type="term" value="P:protein K63-linked ubiquitination"/>
    <property type="evidence" value="ECO:0007669"/>
    <property type="project" value="UniProtKB-UniRule"/>
</dbReference>
<keyword evidence="12 14" id="KW-0234">DNA repair</keyword>
<dbReference type="OMA" id="DICEHRS"/>
<evidence type="ECO:0000259" key="15">
    <source>
        <dbReference type="PROSITE" id="PS51698"/>
    </source>
</evidence>
<dbReference type="SMART" id="SM00504">
    <property type="entry name" value="Ubox"/>
    <property type="match status" value="1"/>
</dbReference>
<keyword evidence="8" id="KW-0677">Repeat</keyword>
<dbReference type="GO" id="GO:0000974">
    <property type="term" value="C:Prp19 complex"/>
    <property type="evidence" value="ECO:0007669"/>
    <property type="project" value="UniProtKB-UniRule"/>
</dbReference>
<dbReference type="InterPro" id="IPR036322">
    <property type="entry name" value="WD40_repeat_dom_sf"/>
</dbReference>
<dbReference type="InterPro" id="IPR003613">
    <property type="entry name" value="Ubox_domain"/>
</dbReference>
<dbReference type="GO" id="GO:0006281">
    <property type="term" value="P:DNA repair"/>
    <property type="evidence" value="ECO:0007669"/>
    <property type="project" value="UniProtKB-KW"/>
</dbReference>
<keyword evidence="6 14" id="KW-0808">Transferase</keyword>
<dbReference type="Gene3D" id="2.130.10.10">
    <property type="entry name" value="YVTN repeat-like/Quinoprotein amine dehydrogenase"/>
    <property type="match status" value="1"/>
</dbReference>
<keyword evidence="4" id="KW-0853">WD repeat</keyword>
<protein>
    <recommendedName>
        <fullName evidence="14">Pre-mRNA-processing factor 19</fullName>
        <ecNumber evidence="14">2.3.2.27</ecNumber>
    </recommendedName>
</protein>
<dbReference type="InterPro" id="IPR015943">
    <property type="entry name" value="WD40/YVTN_repeat-like_dom_sf"/>
</dbReference>
<dbReference type="Gene3D" id="3.30.40.10">
    <property type="entry name" value="Zinc/RING finger domain, C3HC4 (zinc finger)"/>
    <property type="match status" value="1"/>
</dbReference>
<comment type="function">
    <text evidence="14">Ubiquitin-protein ligase which is mainly involved pre-mRNA splicing and DNA repair. Required for pre-mRNA splicing as component of the spliceosome.</text>
</comment>
<evidence type="ECO:0000256" key="3">
    <source>
        <dbReference type="ARBA" id="ARBA00006388"/>
    </source>
</evidence>
<dbReference type="STRING" id="1245528.M3K331"/>
<evidence type="ECO:0000256" key="6">
    <source>
        <dbReference type="ARBA" id="ARBA00022679"/>
    </source>
</evidence>
<dbReference type="FunFam" id="3.30.40.10:FF:000027">
    <property type="entry name" value="Pre-mRNA-processing factor 19, putative"/>
    <property type="match status" value="1"/>
</dbReference>
<dbReference type="Proteomes" id="UP000011777">
    <property type="component" value="Unassembled WGS sequence"/>
</dbReference>
<evidence type="ECO:0000256" key="1">
    <source>
        <dbReference type="ARBA" id="ARBA00004123"/>
    </source>
</evidence>
<keyword evidence="9 14" id="KW-0227">DNA damage</keyword>
<comment type="subunit">
    <text evidence="14">Homotetramer.</text>
</comment>
<keyword evidence="10 14" id="KW-0833">Ubl conjugation pathway</keyword>
<name>M3K331_CANMX</name>
<dbReference type="PROSITE" id="PS51698">
    <property type="entry name" value="U_BOX"/>
    <property type="match status" value="1"/>
</dbReference>
<keyword evidence="5 14" id="KW-0507">mRNA processing</keyword>
<dbReference type="EMBL" id="AOGT01000805">
    <property type="protein sequence ID" value="EMG49124.1"/>
    <property type="molecule type" value="Genomic_DNA"/>
</dbReference>
<evidence type="ECO:0000256" key="13">
    <source>
        <dbReference type="ARBA" id="ARBA00023242"/>
    </source>
</evidence>
<organism evidence="16 17">
    <name type="scientific">Candida maltosa (strain Xu316)</name>
    <name type="common">Yeast</name>
    <dbReference type="NCBI Taxonomy" id="1245528"/>
    <lineage>
        <taxon>Eukaryota</taxon>
        <taxon>Fungi</taxon>
        <taxon>Dikarya</taxon>
        <taxon>Ascomycota</taxon>
        <taxon>Saccharomycotina</taxon>
        <taxon>Pichiomycetes</taxon>
        <taxon>Debaryomycetaceae</taxon>
        <taxon>Candida/Lodderomyces clade</taxon>
        <taxon>Candida</taxon>
    </lineage>
</organism>
<dbReference type="GO" id="GO:0061630">
    <property type="term" value="F:ubiquitin protein ligase activity"/>
    <property type="evidence" value="ECO:0007669"/>
    <property type="project" value="UniProtKB-UniRule"/>
</dbReference>
<evidence type="ECO:0000256" key="11">
    <source>
        <dbReference type="ARBA" id="ARBA00023187"/>
    </source>
</evidence>
<dbReference type="InterPro" id="IPR013083">
    <property type="entry name" value="Znf_RING/FYVE/PHD"/>
</dbReference>
<dbReference type="HOGENOM" id="CLU_023894_0_1_1"/>
<comment type="pathway">
    <text evidence="2 14">Protein modification; protein ubiquitination.</text>
</comment>
<dbReference type="GO" id="GO:0005737">
    <property type="term" value="C:cytoplasm"/>
    <property type="evidence" value="ECO:0007669"/>
    <property type="project" value="TreeGrafter"/>
</dbReference>
<evidence type="ECO:0000256" key="5">
    <source>
        <dbReference type="ARBA" id="ARBA00022664"/>
    </source>
</evidence>
<dbReference type="InterPro" id="IPR013915">
    <property type="entry name" value="Prp19_cc"/>
</dbReference>
<keyword evidence="11 14" id="KW-0508">mRNA splicing</keyword>
<dbReference type="SUPFAM" id="SSF50978">
    <property type="entry name" value="WD40 repeat-like"/>
    <property type="match status" value="1"/>
</dbReference>
<evidence type="ECO:0000256" key="4">
    <source>
        <dbReference type="ARBA" id="ARBA00022574"/>
    </source>
</evidence>
<keyword evidence="7 14" id="KW-0747">Spliceosome</keyword>
<dbReference type="GO" id="GO:0071006">
    <property type="term" value="C:U2-type catalytic step 1 spliceosome"/>
    <property type="evidence" value="ECO:0007669"/>
    <property type="project" value="TreeGrafter"/>
</dbReference>
<dbReference type="PANTHER" id="PTHR43995">
    <property type="entry name" value="PRE-MRNA-PROCESSING FACTOR 19"/>
    <property type="match status" value="1"/>
</dbReference>
<evidence type="ECO:0000313" key="16">
    <source>
        <dbReference type="EMBL" id="EMG49124.1"/>
    </source>
</evidence>
<sequence length="480" mass="53268">MICSISGEIATDPVVSRKSGAIFQRKHILNYISTNGTDPITNEPLSETDLIPIKTDQKTPSPPNPSNTSIPALLSTFQNEWDAIVLEVFTLRKQLQVAKEELSLALYKQDAAINVAAKAIRDRDEARSALEQLASSLSVTTDVVVNNNNNIEEDKSVQFDKITKARDDLFMFHKSQKVKFPFDVDTVLKLELLDTKSIFEGEKVSKYYYNKDINSIVGVCADKIIKYSFIDGTISYLDTSGVASLVSVSSNGTIAGAIKNSIVFSNDEIIELPNKPTQIIPHPSLDFFIIFTAKNWVVATTKSILSTHDEKLTLGTLHYDGEILAAKSGKEIQFSSILSGDKLGSFTPEHANVVKIEFASNGYWLLVLSNTKTKSTVQVYDLRKSTVVYTLDFDDVITNFITDPTASILVTFSKKSYTISRFTKKTKEWNHGTPQDLHDGLDPAHIELKSTVTNVIEDSKVELMSVDLKNNQCVLYKVSN</sequence>
<dbReference type="EC" id="2.3.2.27" evidence="14"/>
<comment type="similarity">
    <text evidence="3 14">Belongs to the WD repeat PRP19 family.</text>
</comment>
<dbReference type="SUPFAM" id="SSF57850">
    <property type="entry name" value="RING/U-box"/>
    <property type="match status" value="1"/>
</dbReference>
<dbReference type="InterPro" id="IPR055340">
    <property type="entry name" value="RING-Ubox_PRP19"/>
</dbReference>
<dbReference type="Pfam" id="PF04564">
    <property type="entry name" value="U-box"/>
    <property type="match status" value="1"/>
</dbReference>
<gene>
    <name evidence="16" type="ORF">G210_0186</name>
</gene>
<dbReference type="InterPro" id="IPR038959">
    <property type="entry name" value="Prp19"/>
</dbReference>
<evidence type="ECO:0000256" key="9">
    <source>
        <dbReference type="ARBA" id="ARBA00022763"/>
    </source>
</evidence>
<dbReference type="PANTHER" id="PTHR43995:SF1">
    <property type="entry name" value="PRE-MRNA-PROCESSING FACTOR 19"/>
    <property type="match status" value="1"/>
</dbReference>
<evidence type="ECO:0000256" key="2">
    <source>
        <dbReference type="ARBA" id="ARBA00004906"/>
    </source>
</evidence>
<dbReference type="OrthoDB" id="687049at2759"/>
<reference evidence="16 17" key="1">
    <citation type="submission" date="2013-02" db="EMBL/GenBank/DDBJ databases">
        <title>Genome sequence of Candida maltosa Xu316, a potential industrial strain for xylitol and ethanol production.</title>
        <authorList>
            <person name="Yu J."/>
            <person name="Wang Q."/>
            <person name="Geng X."/>
            <person name="Bao W."/>
            <person name="He P."/>
            <person name="Cai J."/>
        </authorList>
    </citation>
    <scope>NUCLEOTIDE SEQUENCE [LARGE SCALE GENOMIC DNA]</scope>
    <source>
        <strain evidence="17">Xu316</strain>
    </source>
</reference>
<dbReference type="Pfam" id="PF08606">
    <property type="entry name" value="Prp19"/>
    <property type="match status" value="1"/>
</dbReference>
<comment type="caution">
    <text evidence="16">The sequence shown here is derived from an EMBL/GenBank/DDBJ whole genome shotgun (WGS) entry which is preliminary data.</text>
</comment>
<dbReference type="AlphaFoldDB" id="M3K331"/>
<evidence type="ECO:0000313" key="17">
    <source>
        <dbReference type="Proteomes" id="UP000011777"/>
    </source>
</evidence>
<dbReference type="UniPathway" id="UPA00143"/>
<dbReference type="GO" id="GO:0000398">
    <property type="term" value="P:mRNA splicing, via spliceosome"/>
    <property type="evidence" value="ECO:0007669"/>
    <property type="project" value="InterPro"/>
</dbReference>
<feature type="domain" description="U-box" evidence="15">
    <location>
        <begin position="1"/>
        <end position="70"/>
    </location>
</feature>
<dbReference type="CDD" id="cd16656">
    <property type="entry name" value="RING-Ubox_PRP19"/>
    <property type="match status" value="1"/>
</dbReference>
<comment type="subcellular location">
    <subcellularLocation>
        <location evidence="1 14">Nucleus</location>
    </subcellularLocation>
</comment>
<evidence type="ECO:0000256" key="12">
    <source>
        <dbReference type="ARBA" id="ARBA00023204"/>
    </source>
</evidence>
<keyword evidence="13 14" id="KW-0539">Nucleus</keyword>
<dbReference type="eggNOG" id="KOG0289">
    <property type="taxonomic scope" value="Eukaryota"/>
</dbReference>
<keyword evidence="17" id="KW-1185">Reference proteome</keyword>
<comment type="catalytic activity">
    <reaction evidence="14">
        <text>S-ubiquitinyl-[E2 ubiquitin-conjugating enzyme]-L-cysteine + [acceptor protein]-L-lysine = [E2 ubiquitin-conjugating enzyme]-L-cysteine + N(6)-ubiquitinyl-[acceptor protein]-L-lysine.</text>
        <dbReference type="EC" id="2.3.2.27"/>
    </reaction>
</comment>
<accession>M3K331</accession>
<evidence type="ECO:0000256" key="14">
    <source>
        <dbReference type="RuleBase" id="RU367101"/>
    </source>
</evidence>